<evidence type="ECO:0000313" key="3">
    <source>
        <dbReference type="Proteomes" id="UP000287166"/>
    </source>
</evidence>
<accession>A0A401GR48</accession>
<feature type="region of interest" description="Disordered" evidence="1">
    <location>
        <begin position="357"/>
        <end position="380"/>
    </location>
</feature>
<reference evidence="2 3" key="1">
    <citation type="journal article" date="2018" name="Sci. Rep.">
        <title>Genome sequence of the cauliflower mushroom Sparassis crispa (Hanabiratake) and its association with beneficial usage.</title>
        <authorList>
            <person name="Kiyama R."/>
            <person name="Furutani Y."/>
            <person name="Kawaguchi K."/>
            <person name="Nakanishi T."/>
        </authorList>
    </citation>
    <scope>NUCLEOTIDE SEQUENCE [LARGE SCALE GENOMIC DNA]</scope>
</reference>
<name>A0A401GR48_9APHY</name>
<dbReference type="InParanoid" id="A0A401GR48"/>
<dbReference type="AlphaFoldDB" id="A0A401GR48"/>
<dbReference type="RefSeq" id="XP_027615543.1">
    <property type="nucleotide sequence ID" value="XM_027759742.1"/>
</dbReference>
<evidence type="ECO:0000313" key="2">
    <source>
        <dbReference type="EMBL" id="GBE84630.1"/>
    </source>
</evidence>
<dbReference type="OrthoDB" id="3070390at2759"/>
<dbReference type="GeneID" id="38781547"/>
<comment type="caution">
    <text evidence="2">The sequence shown here is derived from an EMBL/GenBank/DDBJ whole genome shotgun (WGS) entry which is preliminary data.</text>
</comment>
<dbReference type="Proteomes" id="UP000287166">
    <property type="component" value="Unassembled WGS sequence"/>
</dbReference>
<organism evidence="2 3">
    <name type="scientific">Sparassis crispa</name>
    <dbReference type="NCBI Taxonomy" id="139825"/>
    <lineage>
        <taxon>Eukaryota</taxon>
        <taxon>Fungi</taxon>
        <taxon>Dikarya</taxon>
        <taxon>Basidiomycota</taxon>
        <taxon>Agaricomycotina</taxon>
        <taxon>Agaricomycetes</taxon>
        <taxon>Polyporales</taxon>
        <taxon>Sparassidaceae</taxon>
        <taxon>Sparassis</taxon>
    </lineage>
</organism>
<feature type="compositionally biased region" description="Polar residues" evidence="1">
    <location>
        <begin position="264"/>
        <end position="274"/>
    </location>
</feature>
<sequence>MKITLRVQYQGARAREFAELKDDKSSPSTYIQNLEKDLGRFSIPAPESTIPVWLTGFVMCRWDTPKNSELHKAIRHGFQEACRSKPSLDRRLIKYMLLQDGEEKHSTLYSRIFRSSTSVGFSTLLRMPGSPVKPSSTLGSRIYPHTLGKAPRFPTSISTARRTRFSSPISRPSNFSGSLASKLSGGLESEALSANTIRRLANPHRKLSEPALDTLDATEQTLRRLSESSAVQSLLRNNSTDSVVVKTEPVSPVRPRAPAARQISPHSTHASGSSHPVAERAPLGLKVEPPTTSTASSSVLSSFTMKRPTRFSDTPKTSMTSSSLSRENSHTLTRELWDVRRQITALKAREDSLLQELRHPRPKVPDGPIDSRTDLPDGNRDVDEEITLMRVQLRRESTDRYAAESMLQEERRRRKQAEGIVDDCRRECSAPFVVPALMDAFVKLAQLTGEVITEVEGGTSASGW</sequence>
<feature type="region of interest" description="Disordered" evidence="1">
    <location>
        <begin position="306"/>
        <end position="331"/>
    </location>
</feature>
<protein>
    <submittedName>
        <fullName evidence="2">Uncharacterized protein</fullName>
    </submittedName>
</protein>
<evidence type="ECO:0000256" key="1">
    <source>
        <dbReference type="SAM" id="MobiDB-lite"/>
    </source>
</evidence>
<feature type="region of interest" description="Disordered" evidence="1">
    <location>
        <begin position="242"/>
        <end position="278"/>
    </location>
</feature>
<feature type="compositionally biased region" description="Basic and acidic residues" evidence="1">
    <location>
        <begin position="369"/>
        <end position="380"/>
    </location>
</feature>
<dbReference type="EMBL" id="BFAD01000006">
    <property type="protein sequence ID" value="GBE84630.1"/>
    <property type="molecule type" value="Genomic_DNA"/>
</dbReference>
<keyword evidence="3" id="KW-1185">Reference proteome</keyword>
<proteinExistence type="predicted"/>
<dbReference type="STRING" id="139825.A0A401GR48"/>
<feature type="compositionally biased region" description="Polar residues" evidence="1">
    <location>
        <begin position="311"/>
        <end position="326"/>
    </location>
</feature>
<gene>
    <name evidence="2" type="ORF">SCP_0606090</name>
</gene>